<dbReference type="PANTHER" id="PTHR11601:SF50">
    <property type="entry name" value="CYSTEINE DESULFURASE ISCS 2-RELATED"/>
    <property type="match status" value="1"/>
</dbReference>
<dbReference type="InterPro" id="IPR000192">
    <property type="entry name" value="Aminotrans_V_dom"/>
</dbReference>
<name>A0A7C2VGP3_9AQUI</name>
<dbReference type="InterPro" id="IPR016454">
    <property type="entry name" value="Cysteine_dSase"/>
</dbReference>
<proteinExistence type="predicted"/>
<evidence type="ECO:0000256" key="1">
    <source>
        <dbReference type="ARBA" id="ARBA00001933"/>
    </source>
</evidence>
<dbReference type="EMBL" id="DSFP01000027">
    <property type="protein sequence ID" value="HEW45456.1"/>
    <property type="molecule type" value="Genomic_DNA"/>
</dbReference>
<evidence type="ECO:0000256" key="2">
    <source>
        <dbReference type="ARBA" id="ARBA00022898"/>
    </source>
</evidence>
<comment type="cofactor">
    <cofactor evidence="1">
        <name>pyridoxal 5'-phosphate</name>
        <dbReference type="ChEBI" id="CHEBI:597326"/>
    </cofactor>
</comment>
<dbReference type="Gene3D" id="3.40.640.10">
    <property type="entry name" value="Type I PLP-dependent aspartate aminotransferase-like (Major domain)"/>
    <property type="match status" value="1"/>
</dbReference>
<gene>
    <name evidence="4" type="ORF">ENO47_02120</name>
</gene>
<keyword evidence="2" id="KW-0663">Pyridoxal phosphate</keyword>
<dbReference type="Gene3D" id="3.90.1150.10">
    <property type="entry name" value="Aspartate Aminotransferase, domain 1"/>
    <property type="match status" value="1"/>
</dbReference>
<dbReference type="InterPro" id="IPR015422">
    <property type="entry name" value="PyrdxlP-dep_Trfase_small"/>
</dbReference>
<dbReference type="SUPFAM" id="SSF53383">
    <property type="entry name" value="PLP-dependent transferases"/>
    <property type="match status" value="1"/>
</dbReference>
<evidence type="ECO:0000313" key="4">
    <source>
        <dbReference type="EMBL" id="HEW45456.1"/>
    </source>
</evidence>
<sequence length="365" mass="41146">MIYEPYSSFPFPEVFREVYHNLPYFFINPSGLNALSTKSKEMLVRSRAVVAEFLKCANSEVIFTSSSTESNNLAIKGAVWNKRGSIITTDFEHPSILHPLKTLSEKQGLKVVYLETDKTGFIEPERVKEAVSEDTLLVTMGAVCRETATLRDVNGIIRAVKEANPNTLCHFDLWGLYYPTSQIDLRELDMASLDGPFLFGPQGVGVLYVRKNVRIRPLIEGGTQERGLRAGEENLFGIFSLSKSLALLMEREEAVKKSLSLCDRYIMENLSLPPVFKEGWKAPGLFSYGLKDMEAEMLISFMEKKGYFLSYPSPCMANRIKSRIKEKCGFEDLLFVRVPPLTSIGDIKTFLNDLKDVLEKIGSMV</sequence>
<dbReference type="GO" id="GO:0008483">
    <property type="term" value="F:transaminase activity"/>
    <property type="evidence" value="ECO:0007669"/>
    <property type="project" value="UniProtKB-KW"/>
</dbReference>
<dbReference type="InterPro" id="IPR015421">
    <property type="entry name" value="PyrdxlP-dep_Trfase_major"/>
</dbReference>
<dbReference type="PIRSF" id="PIRSF005572">
    <property type="entry name" value="NifS"/>
    <property type="match status" value="1"/>
</dbReference>
<keyword evidence="4" id="KW-0032">Aminotransferase</keyword>
<organism evidence="4">
    <name type="scientific">Hydrogenobacter sp</name>
    <dbReference type="NCBI Taxonomy" id="2152829"/>
    <lineage>
        <taxon>Bacteria</taxon>
        <taxon>Pseudomonadati</taxon>
        <taxon>Aquificota</taxon>
        <taxon>Aquificia</taxon>
        <taxon>Aquificales</taxon>
        <taxon>Aquificaceae</taxon>
        <taxon>Hydrogenobacter</taxon>
    </lineage>
</organism>
<evidence type="ECO:0000259" key="3">
    <source>
        <dbReference type="Pfam" id="PF00266"/>
    </source>
</evidence>
<dbReference type="InterPro" id="IPR015424">
    <property type="entry name" value="PyrdxlP-dep_Trfase"/>
</dbReference>
<comment type="caution">
    <text evidence="4">The sequence shown here is derived from an EMBL/GenBank/DDBJ whole genome shotgun (WGS) entry which is preliminary data.</text>
</comment>
<keyword evidence="4" id="KW-0808">Transferase</keyword>
<dbReference type="Pfam" id="PF00266">
    <property type="entry name" value="Aminotran_5"/>
    <property type="match status" value="1"/>
</dbReference>
<reference evidence="4" key="1">
    <citation type="journal article" date="2020" name="mSystems">
        <title>Genome- and Community-Level Interaction Insights into Carbon Utilization and Element Cycling Functions of Hydrothermarchaeota in Hydrothermal Sediment.</title>
        <authorList>
            <person name="Zhou Z."/>
            <person name="Liu Y."/>
            <person name="Xu W."/>
            <person name="Pan J."/>
            <person name="Luo Z.H."/>
            <person name="Li M."/>
        </authorList>
    </citation>
    <scope>NUCLEOTIDE SEQUENCE [LARGE SCALE GENOMIC DNA]</scope>
    <source>
        <strain evidence="4">SpSt-132</strain>
    </source>
</reference>
<dbReference type="AlphaFoldDB" id="A0A7C2VGP3"/>
<accession>A0A7C2VGP3</accession>
<protein>
    <submittedName>
        <fullName evidence="4">Aminotransferase class V-fold PLP-dependent enzyme</fullName>
    </submittedName>
</protein>
<dbReference type="PANTHER" id="PTHR11601">
    <property type="entry name" value="CYSTEINE DESULFURYLASE FAMILY MEMBER"/>
    <property type="match status" value="1"/>
</dbReference>
<feature type="domain" description="Aminotransferase class V" evidence="3">
    <location>
        <begin position="27"/>
        <end position="306"/>
    </location>
</feature>